<dbReference type="AlphaFoldDB" id="A0A504JJ52"/>
<organism evidence="1 2">
    <name type="scientific">Aquimarina algicola</name>
    <dbReference type="NCBI Taxonomy" id="2589995"/>
    <lineage>
        <taxon>Bacteria</taxon>
        <taxon>Pseudomonadati</taxon>
        <taxon>Bacteroidota</taxon>
        <taxon>Flavobacteriia</taxon>
        <taxon>Flavobacteriales</taxon>
        <taxon>Flavobacteriaceae</taxon>
        <taxon>Aquimarina</taxon>
    </lineage>
</organism>
<dbReference type="Proteomes" id="UP000315540">
    <property type="component" value="Unassembled WGS sequence"/>
</dbReference>
<dbReference type="RefSeq" id="WP_140592517.1">
    <property type="nucleotide sequence ID" value="NZ_VFWZ01000002.1"/>
</dbReference>
<sequence length="227" mass="25925">MKALVVIPARGGSKGIPKKNIKPLNGKPLISYTIESALQLFSKEDICISTDCDDIAFESEKSGLDIHFKRPTELATDTAGTHEVLLHAINFYEEKGNFYDTLVLLQPTSPFRKSKHIKEALELYNSDVDMVVSVKESKSNPYYNLFEEEQGLLKKSKDGHYTRRQDIPKVYEYNGAIYIINIRSLKKGKISAFNKVKKYVMDEISSMDLDNHLDWKICELLIKDEIN</sequence>
<dbReference type="PANTHER" id="PTHR21485">
    <property type="entry name" value="HAD SUPERFAMILY MEMBERS CMAS AND KDSC"/>
    <property type="match status" value="1"/>
</dbReference>
<dbReference type="SUPFAM" id="SSF53448">
    <property type="entry name" value="Nucleotide-diphospho-sugar transferases"/>
    <property type="match status" value="1"/>
</dbReference>
<dbReference type="InterPro" id="IPR050793">
    <property type="entry name" value="CMP-NeuNAc_synthase"/>
</dbReference>
<dbReference type="OrthoDB" id="9805604at2"/>
<dbReference type="PANTHER" id="PTHR21485:SF6">
    <property type="entry name" value="N-ACYLNEURAMINATE CYTIDYLYLTRANSFERASE-RELATED"/>
    <property type="match status" value="1"/>
</dbReference>
<dbReference type="Gene3D" id="3.90.550.10">
    <property type="entry name" value="Spore Coat Polysaccharide Biosynthesis Protein SpsA, Chain A"/>
    <property type="match status" value="1"/>
</dbReference>
<protein>
    <submittedName>
        <fullName evidence="1">Acylneuraminate cytidylyltransferase family protein</fullName>
    </submittedName>
</protein>
<dbReference type="GO" id="GO:0008781">
    <property type="term" value="F:N-acylneuraminate cytidylyltransferase activity"/>
    <property type="evidence" value="ECO:0007669"/>
    <property type="project" value="TreeGrafter"/>
</dbReference>
<name>A0A504JJ52_9FLAO</name>
<evidence type="ECO:0000313" key="2">
    <source>
        <dbReference type="Proteomes" id="UP000315540"/>
    </source>
</evidence>
<proteinExistence type="predicted"/>
<dbReference type="EMBL" id="VFWZ01000002">
    <property type="protein sequence ID" value="TPN87878.1"/>
    <property type="molecule type" value="Genomic_DNA"/>
</dbReference>
<dbReference type="Pfam" id="PF02348">
    <property type="entry name" value="CTP_transf_3"/>
    <property type="match status" value="1"/>
</dbReference>
<keyword evidence="1" id="KW-0808">Transferase</keyword>
<dbReference type="CDD" id="cd02513">
    <property type="entry name" value="CMP-NeuAc_Synthase"/>
    <property type="match status" value="1"/>
</dbReference>
<dbReference type="InterPro" id="IPR029044">
    <property type="entry name" value="Nucleotide-diphossugar_trans"/>
</dbReference>
<accession>A0A504JJ52</accession>
<gene>
    <name evidence="1" type="ORF">FHK87_09905</name>
</gene>
<evidence type="ECO:0000313" key="1">
    <source>
        <dbReference type="EMBL" id="TPN87878.1"/>
    </source>
</evidence>
<comment type="caution">
    <text evidence="1">The sequence shown here is derived from an EMBL/GenBank/DDBJ whole genome shotgun (WGS) entry which is preliminary data.</text>
</comment>
<reference evidence="1 2" key="1">
    <citation type="submission" date="2019-06" db="EMBL/GenBank/DDBJ databases">
        <authorList>
            <person name="Meng X."/>
        </authorList>
    </citation>
    <scope>NUCLEOTIDE SEQUENCE [LARGE SCALE GENOMIC DNA]</scope>
    <source>
        <strain evidence="1 2">M625</strain>
    </source>
</reference>
<keyword evidence="1" id="KW-0548">Nucleotidyltransferase</keyword>
<keyword evidence="2" id="KW-1185">Reference proteome</keyword>
<dbReference type="InterPro" id="IPR003329">
    <property type="entry name" value="Cytidylyl_trans"/>
</dbReference>